<evidence type="ECO:0000256" key="2">
    <source>
        <dbReference type="ARBA" id="ARBA00022692"/>
    </source>
</evidence>
<feature type="region of interest" description="Disordered" evidence="6">
    <location>
        <begin position="190"/>
        <end position="216"/>
    </location>
</feature>
<protein>
    <recommendedName>
        <fullName evidence="7">GTD-binding domain-containing protein</fullName>
    </recommendedName>
</protein>
<dbReference type="PROSITE" id="PS51775">
    <property type="entry name" value="GTD_BINDING"/>
    <property type="match status" value="1"/>
</dbReference>
<name>A0A8J5I7B8_ZINOF</name>
<dbReference type="Proteomes" id="UP000734854">
    <property type="component" value="Unassembled WGS sequence"/>
</dbReference>
<evidence type="ECO:0000256" key="6">
    <source>
        <dbReference type="SAM" id="MobiDB-lite"/>
    </source>
</evidence>
<evidence type="ECO:0000313" key="9">
    <source>
        <dbReference type="Proteomes" id="UP000734854"/>
    </source>
</evidence>
<dbReference type="PANTHER" id="PTHR31422">
    <property type="entry name" value="BNAANNG28530D PROTEIN"/>
    <property type="match status" value="1"/>
</dbReference>
<feature type="compositionally biased region" description="Low complexity" evidence="6">
    <location>
        <begin position="203"/>
        <end position="216"/>
    </location>
</feature>
<keyword evidence="3" id="KW-1133">Transmembrane helix</keyword>
<evidence type="ECO:0000256" key="1">
    <source>
        <dbReference type="ARBA" id="ARBA00004370"/>
    </source>
</evidence>
<dbReference type="InterPro" id="IPR007656">
    <property type="entry name" value="GTD-bd"/>
</dbReference>
<keyword evidence="2" id="KW-0812">Transmembrane</keyword>
<reference evidence="8 9" key="1">
    <citation type="submission" date="2020-08" db="EMBL/GenBank/DDBJ databases">
        <title>Plant Genome Project.</title>
        <authorList>
            <person name="Zhang R.-G."/>
        </authorList>
    </citation>
    <scope>NUCLEOTIDE SEQUENCE [LARGE SCALE GENOMIC DNA]</scope>
    <source>
        <tissue evidence="8">Rhizome</tissue>
    </source>
</reference>
<sequence>MRRRRPAIALCDRLDTPSESMAIPDGGGDDFDVLRCSTPLTVSWHRCLKRKLDERDSGARCLSFFTGEDGGNENGFARVDIENEAAALREALASHKQSVEKLLSELEEERNASSSAATEAMSMIIRLQREKAEAQMEARQFRRLADEKMAHDQQEIAVLQDLLFKRDQTVEALNCEVQAYRHRLLSYGIGVDDGDEPPSEPQTPDTATTTPTRAAAGSQFDALPRDYPALRCADDSAADLDKYNSGEIPCAADSPRGPFRPRIHQFERVQSGSFRSFKDKGVVVRQSSRRWSSHVRSFSYGSFSSGLEFPVDDASDCGARDDISDRVYTVDAVHGATEDYVSTPRELHGKSGIEDEAQEAEFKRLYLRLQALEADRESMRQSSISMGTDKAQITLLKEIAQQMCKEVATERKVVKRSSSIKKSSSLMSTVKNVISIVLWRKRSSRVKFTFGLSSNNAGLVLLLEKSSPRLRHKRLLTKAQGSGMSPKHRVLTT</sequence>
<dbReference type="OrthoDB" id="1060521at2759"/>
<keyword evidence="9" id="KW-1185">Reference proteome</keyword>
<dbReference type="GO" id="GO:0016020">
    <property type="term" value="C:membrane"/>
    <property type="evidence" value="ECO:0007669"/>
    <property type="project" value="UniProtKB-SubCell"/>
</dbReference>
<accession>A0A8J5I7B8</accession>
<gene>
    <name evidence="8" type="ORF">ZIOFF_012097</name>
</gene>
<feature type="domain" description="GTD-binding" evidence="7">
    <location>
        <begin position="83"/>
        <end position="181"/>
    </location>
</feature>
<evidence type="ECO:0000259" key="7">
    <source>
        <dbReference type="PROSITE" id="PS51775"/>
    </source>
</evidence>
<dbReference type="EMBL" id="JACMSC010000003">
    <property type="protein sequence ID" value="KAG6529882.1"/>
    <property type="molecule type" value="Genomic_DNA"/>
</dbReference>
<dbReference type="GO" id="GO:0080115">
    <property type="term" value="F:myosin XI tail binding"/>
    <property type="evidence" value="ECO:0007669"/>
    <property type="project" value="UniProtKB-ARBA"/>
</dbReference>
<evidence type="ECO:0000256" key="5">
    <source>
        <dbReference type="SAM" id="Coils"/>
    </source>
</evidence>
<dbReference type="Pfam" id="PF04576">
    <property type="entry name" value="Zein-binding"/>
    <property type="match status" value="1"/>
</dbReference>
<comment type="caution">
    <text evidence="8">The sequence shown here is derived from an EMBL/GenBank/DDBJ whole genome shotgun (WGS) entry which is preliminary data.</text>
</comment>
<evidence type="ECO:0000256" key="3">
    <source>
        <dbReference type="ARBA" id="ARBA00022989"/>
    </source>
</evidence>
<organism evidence="8 9">
    <name type="scientific">Zingiber officinale</name>
    <name type="common">Ginger</name>
    <name type="synonym">Amomum zingiber</name>
    <dbReference type="NCBI Taxonomy" id="94328"/>
    <lineage>
        <taxon>Eukaryota</taxon>
        <taxon>Viridiplantae</taxon>
        <taxon>Streptophyta</taxon>
        <taxon>Embryophyta</taxon>
        <taxon>Tracheophyta</taxon>
        <taxon>Spermatophyta</taxon>
        <taxon>Magnoliopsida</taxon>
        <taxon>Liliopsida</taxon>
        <taxon>Zingiberales</taxon>
        <taxon>Zingiberaceae</taxon>
        <taxon>Zingiber</taxon>
    </lineage>
</organism>
<comment type="subcellular location">
    <subcellularLocation>
        <location evidence="1">Membrane</location>
    </subcellularLocation>
</comment>
<dbReference type="PANTHER" id="PTHR31422:SF0">
    <property type="entry name" value="MYOSIN-BINDING PROTEIN 7"/>
    <property type="match status" value="1"/>
</dbReference>
<evidence type="ECO:0000313" key="8">
    <source>
        <dbReference type="EMBL" id="KAG6529882.1"/>
    </source>
</evidence>
<feature type="coiled-coil region" evidence="5">
    <location>
        <begin position="78"/>
        <end position="147"/>
    </location>
</feature>
<keyword evidence="5" id="KW-0175">Coiled coil</keyword>
<keyword evidence="4" id="KW-0472">Membrane</keyword>
<dbReference type="AlphaFoldDB" id="A0A8J5I7B8"/>
<evidence type="ECO:0000256" key="4">
    <source>
        <dbReference type="ARBA" id="ARBA00023136"/>
    </source>
</evidence>
<proteinExistence type="predicted"/>